<dbReference type="AlphaFoldDB" id="A0A366IG96"/>
<protein>
    <submittedName>
        <fullName evidence="2">Uncharacterized protein DUF1345</fullName>
    </submittedName>
</protein>
<evidence type="ECO:0000313" key="3">
    <source>
        <dbReference type="Proteomes" id="UP000253509"/>
    </source>
</evidence>
<keyword evidence="3" id="KW-1185">Reference proteome</keyword>
<dbReference type="Pfam" id="PF07077">
    <property type="entry name" value="DUF1345"/>
    <property type="match status" value="1"/>
</dbReference>
<reference evidence="2 3" key="1">
    <citation type="submission" date="2018-06" db="EMBL/GenBank/DDBJ databases">
        <title>Freshwater and sediment microbial communities from various areas in North America, analyzing microbe dynamics in response to fracking.</title>
        <authorList>
            <person name="Lamendella R."/>
        </authorList>
    </citation>
    <scope>NUCLEOTIDE SEQUENCE [LARGE SCALE GENOMIC DNA]</scope>
    <source>
        <strain evidence="2 3">3b_TX</strain>
    </source>
</reference>
<name>A0A366IG96_9MICO</name>
<keyword evidence="1" id="KW-0472">Membrane</keyword>
<dbReference type="InterPro" id="IPR009781">
    <property type="entry name" value="DUF1345"/>
</dbReference>
<dbReference type="EMBL" id="QNSB01000008">
    <property type="protein sequence ID" value="RBP70577.1"/>
    <property type="molecule type" value="Genomic_DNA"/>
</dbReference>
<evidence type="ECO:0000256" key="1">
    <source>
        <dbReference type="SAM" id="Phobius"/>
    </source>
</evidence>
<dbReference type="RefSeq" id="WP_245940701.1">
    <property type="nucleotide sequence ID" value="NZ_QNSB01000008.1"/>
</dbReference>
<gene>
    <name evidence="2" type="ORF">DFO65_10829</name>
</gene>
<feature type="transmembrane region" description="Helical" evidence="1">
    <location>
        <begin position="104"/>
        <end position="125"/>
    </location>
</feature>
<proteinExistence type="predicted"/>
<keyword evidence="1" id="KW-0812">Transmembrane</keyword>
<sequence length="246" mass="26333">MQHSRIITSSDDLRANLSVIPALVISGVLVFGLGFEPLAASGDTGGPGDVGGSLIGMFLLAWPLYGGIYLLWTHLGLRELDETELIVHSRWVVARRRAWWIRMFGNGGAVSWAMVAAFVAVLLNIVVASSGPVENSPLAACLGLLDVVVSWAVMVYSFALEFMRLDLGGGGSAHARHLDFDMREPRSFGDYLTFSVLSSTMTAALPGKAITAAGWRLVRSNVIVAFAFNSVVVATLVSMILSYLMG</sequence>
<feature type="transmembrane region" description="Helical" evidence="1">
    <location>
        <begin position="12"/>
        <end position="34"/>
    </location>
</feature>
<organism evidence="2 3">
    <name type="scientific">Brevibacterium celere</name>
    <dbReference type="NCBI Taxonomy" id="225845"/>
    <lineage>
        <taxon>Bacteria</taxon>
        <taxon>Bacillati</taxon>
        <taxon>Actinomycetota</taxon>
        <taxon>Actinomycetes</taxon>
        <taxon>Micrococcales</taxon>
        <taxon>Brevibacteriaceae</taxon>
        <taxon>Brevibacterium</taxon>
    </lineage>
</organism>
<keyword evidence="1" id="KW-1133">Transmembrane helix</keyword>
<comment type="caution">
    <text evidence="2">The sequence shown here is derived from an EMBL/GenBank/DDBJ whole genome shotgun (WGS) entry which is preliminary data.</text>
</comment>
<feature type="transmembrane region" description="Helical" evidence="1">
    <location>
        <begin position="222"/>
        <end position="244"/>
    </location>
</feature>
<dbReference type="Proteomes" id="UP000253509">
    <property type="component" value="Unassembled WGS sequence"/>
</dbReference>
<feature type="transmembrane region" description="Helical" evidence="1">
    <location>
        <begin position="137"/>
        <end position="159"/>
    </location>
</feature>
<feature type="transmembrane region" description="Helical" evidence="1">
    <location>
        <begin position="54"/>
        <end position="72"/>
    </location>
</feature>
<evidence type="ECO:0000313" key="2">
    <source>
        <dbReference type="EMBL" id="RBP70577.1"/>
    </source>
</evidence>
<accession>A0A366IG96</accession>